<protein>
    <submittedName>
        <fullName evidence="1">Uncharacterized protein</fullName>
    </submittedName>
</protein>
<keyword evidence="2" id="KW-1185">Reference proteome</keyword>
<evidence type="ECO:0000313" key="2">
    <source>
        <dbReference type="Proteomes" id="UP000242951"/>
    </source>
</evidence>
<organism evidence="1 2">
    <name type="scientific">Candidatus Burkholderia pumila</name>
    <dbReference type="NCBI Taxonomy" id="1090375"/>
    <lineage>
        <taxon>Bacteria</taxon>
        <taxon>Pseudomonadati</taxon>
        <taxon>Pseudomonadota</taxon>
        <taxon>Betaproteobacteria</taxon>
        <taxon>Burkholderiales</taxon>
        <taxon>Burkholderiaceae</taxon>
        <taxon>Burkholderia</taxon>
    </lineage>
</organism>
<gene>
    <name evidence="1" type="ORF">BPMI_00793</name>
</gene>
<dbReference type="EMBL" id="LELG01000163">
    <property type="protein sequence ID" value="KMQ80096.1"/>
    <property type="molecule type" value="Genomic_DNA"/>
</dbReference>
<comment type="caution">
    <text evidence="1">The sequence shown here is derived from an EMBL/GenBank/DDBJ whole genome shotgun (WGS) entry which is preliminary data.</text>
</comment>
<name>A0ABR5HL28_9BURK</name>
<proteinExistence type="predicted"/>
<dbReference type="Proteomes" id="UP000242951">
    <property type="component" value="Unassembled WGS sequence"/>
</dbReference>
<accession>A0ABR5HL28</accession>
<reference evidence="1 2" key="1">
    <citation type="submission" date="2015-06" db="EMBL/GenBank/DDBJ databases">
        <title>Comparative genomics of Burkholderia leaf nodule symbionts.</title>
        <authorList>
            <person name="Carlier A."/>
            <person name="Eberl L."/>
            <person name="Pinto-Carbo M."/>
        </authorList>
    </citation>
    <scope>NUCLEOTIDE SEQUENCE [LARGE SCALE GENOMIC DNA]</scope>
    <source>
        <strain evidence="1 2">UZHbot3</strain>
    </source>
</reference>
<evidence type="ECO:0000313" key="1">
    <source>
        <dbReference type="EMBL" id="KMQ80096.1"/>
    </source>
</evidence>
<sequence length="133" mass="14721">MKTWVLVFRNLTRNINYGLQTSYVRYGGHLQIQRRGYFLYGSGDPVSYGIVDYSRIVDAVRADPELRSMITVVTPVLAVNGIAGNFAAGVSRTVFGSGIVVDEQSKMRQWDDYGFPNRSGPLALASTPRPMPS</sequence>